<organism evidence="1 2">
    <name type="scientific">Crassaminicella indica</name>
    <dbReference type="NCBI Taxonomy" id="2855394"/>
    <lineage>
        <taxon>Bacteria</taxon>
        <taxon>Bacillati</taxon>
        <taxon>Bacillota</taxon>
        <taxon>Clostridia</taxon>
        <taxon>Eubacteriales</taxon>
        <taxon>Clostridiaceae</taxon>
        <taxon>Crassaminicella</taxon>
    </lineage>
</organism>
<dbReference type="EMBL" id="CP078093">
    <property type="protein sequence ID" value="QXM05721.1"/>
    <property type="molecule type" value="Genomic_DNA"/>
</dbReference>
<dbReference type="Proteomes" id="UP000886818">
    <property type="component" value="Chromosome"/>
</dbReference>
<evidence type="ECO:0000313" key="2">
    <source>
        <dbReference type="Proteomes" id="UP000886818"/>
    </source>
</evidence>
<reference evidence="1" key="1">
    <citation type="submission" date="2021-07" db="EMBL/GenBank/DDBJ databases">
        <title>Complete genome sequence of Crassaminicella sp. 143-21, isolated from a deep-sea hydrothermal vent.</title>
        <authorList>
            <person name="Li X."/>
        </authorList>
    </citation>
    <scope>NUCLEOTIDE SEQUENCE</scope>
    <source>
        <strain evidence="1">143-21</strain>
    </source>
</reference>
<dbReference type="RefSeq" id="WP_218282419.1">
    <property type="nucleotide sequence ID" value="NZ_CP078093.1"/>
</dbReference>
<sequence>MIIKKKRIRNLSSLSFIKTGQLVRFGVADINRFKVKCNDIGFTSNLEIGETILPDKVGPVSRRNAEGQYIPEKDKEKEIVYYPREWTRQQWVGRGETEEVTDTVYIPVERYQRKFIPPQCIELTILNDKHRNKLILSQKIKFVEENEKLMVHTVNLILELFGECQVFQDDLEQISNPKIRRLSWEILPKGDYPWDKLVKDITPFINRARKSNRNLIYKRLKKLHKYKPDFKAYGKAGFSGYIVFGYEDKGLYILESVYTNNATYVFTSNWEEFSRLTKAEILNNNYQEYRIIHTKEWEAEIAKLLG</sequence>
<keyword evidence="2" id="KW-1185">Reference proteome</keyword>
<proteinExistence type="predicted"/>
<evidence type="ECO:0000313" key="1">
    <source>
        <dbReference type="EMBL" id="QXM05721.1"/>
    </source>
</evidence>
<accession>A0ABX8RFK3</accession>
<name>A0ABX8RFK3_9CLOT</name>
<gene>
    <name evidence="1" type="ORF">KVH43_10145</name>
</gene>
<protein>
    <submittedName>
        <fullName evidence="1">Uncharacterized protein</fullName>
    </submittedName>
</protein>